<proteinExistence type="predicted"/>
<dbReference type="Pfam" id="PF01156">
    <property type="entry name" value="IU_nuc_hydro"/>
    <property type="match status" value="1"/>
</dbReference>
<dbReference type="InterPro" id="IPR036452">
    <property type="entry name" value="Ribo_hydro-like"/>
</dbReference>
<keyword evidence="2" id="KW-0378">Hydrolase</keyword>
<sequence>MRRSVLLIALAFTVLGCQRTKPGTGSTVNLIIDTDIQFDVDDVGALAVAHALADRGEANLLGIMVETSDAFNPRAVDVINTYYGRPDLPIGQSGTDPLEPSEQQAYQRLLAERFPNDVGSGKGVPNAVNLYRQLLAAQPDQSVVIASIGFLNVLSALLDSPPDAVSVLSGFELASRKVRLLAVMGGQYPAGRDDFNFWSDRPAASRVINDWPGRVMFSGLGEAVRTGPRLSRATPVLNPVRLAYENYNGVDAQGVSKSRSSWDQVVVLAAVRGLTPYFREAGTGSSNAYDPDTGINSFVGNTDKEHSYLIQAVTNEQLATILEDLMVQPPGTRGASSGSKPR</sequence>
<dbReference type="InterPro" id="IPR001910">
    <property type="entry name" value="Inosine/uridine_hydrolase_dom"/>
</dbReference>
<gene>
    <name evidence="2" type="ORF">ACFFLM_00460</name>
</gene>
<feature type="domain" description="Inosine/uridine-preferring nucleoside hydrolase" evidence="1">
    <location>
        <begin position="30"/>
        <end position="215"/>
    </location>
</feature>
<dbReference type="CDD" id="cd02652">
    <property type="entry name" value="nuc_hydro_2"/>
    <property type="match status" value="1"/>
</dbReference>
<reference evidence="2 3" key="1">
    <citation type="submission" date="2024-09" db="EMBL/GenBank/DDBJ databases">
        <authorList>
            <person name="Sun Q."/>
            <person name="Mori K."/>
        </authorList>
    </citation>
    <scope>NUCLEOTIDE SEQUENCE [LARGE SCALE GENOMIC DNA]</scope>
    <source>
        <strain evidence="2 3">JCM 13503</strain>
    </source>
</reference>
<dbReference type="SUPFAM" id="SSF53590">
    <property type="entry name" value="Nucleoside hydrolase"/>
    <property type="match status" value="1"/>
</dbReference>
<dbReference type="PANTHER" id="PTHR43264">
    <property type="match status" value="1"/>
</dbReference>
<dbReference type="PROSITE" id="PS51257">
    <property type="entry name" value="PROKAR_LIPOPROTEIN"/>
    <property type="match status" value="1"/>
</dbReference>
<dbReference type="PANTHER" id="PTHR43264:SF1">
    <property type="entry name" value="INOSINE_URIDINE-PREFERRING NUCLEOSIDE HYDROLASE DOMAIN-CONTAINING PROTEIN"/>
    <property type="match status" value="1"/>
</dbReference>
<dbReference type="Gene3D" id="3.90.245.10">
    <property type="entry name" value="Ribonucleoside hydrolase-like"/>
    <property type="match status" value="1"/>
</dbReference>
<dbReference type="RefSeq" id="WP_380004405.1">
    <property type="nucleotide sequence ID" value="NZ_JBHLYR010000003.1"/>
</dbReference>
<protein>
    <submittedName>
        <fullName evidence="2">Nucleoside hydrolase</fullName>
    </submittedName>
</protein>
<dbReference type="GO" id="GO:0016787">
    <property type="term" value="F:hydrolase activity"/>
    <property type="evidence" value="ECO:0007669"/>
    <property type="project" value="UniProtKB-KW"/>
</dbReference>
<comment type="caution">
    <text evidence="2">The sequence shown here is derived from an EMBL/GenBank/DDBJ whole genome shotgun (WGS) entry which is preliminary data.</text>
</comment>
<organism evidence="2 3">
    <name type="scientific">Deinococcus oregonensis</name>
    <dbReference type="NCBI Taxonomy" id="1805970"/>
    <lineage>
        <taxon>Bacteria</taxon>
        <taxon>Thermotogati</taxon>
        <taxon>Deinococcota</taxon>
        <taxon>Deinococci</taxon>
        <taxon>Deinococcales</taxon>
        <taxon>Deinococcaceae</taxon>
        <taxon>Deinococcus</taxon>
    </lineage>
</organism>
<evidence type="ECO:0000313" key="2">
    <source>
        <dbReference type="EMBL" id="MFB9990464.1"/>
    </source>
</evidence>
<dbReference type="EMBL" id="JBHLYR010000003">
    <property type="protein sequence ID" value="MFB9990464.1"/>
    <property type="molecule type" value="Genomic_DNA"/>
</dbReference>
<evidence type="ECO:0000313" key="3">
    <source>
        <dbReference type="Proteomes" id="UP001589733"/>
    </source>
</evidence>
<keyword evidence="3" id="KW-1185">Reference proteome</keyword>
<name>A0ABV6ASJ1_9DEIO</name>
<dbReference type="Proteomes" id="UP001589733">
    <property type="component" value="Unassembled WGS sequence"/>
</dbReference>
<accession>A0ABV6ASJ1</accession>
<evidence type="ECO:0000259" key="1">
    <source>
        <dbReference type="Pfam" id="PF01156"/>
    </source>
</evidence>